<keyword evidence="4 5" id="KW-0472">Membrane</keyword>
<proteinExistence type="predicted"/>
<gene>
    <name evidence="6" type="ORF">HXL70_02690</name>
</gene>
<sequence>MISLLENSVYIGVFLSISTFWLGMYLQQKFKSPVLNPLLVSAILIIGFIKLTGYDYDTMDRSLEYINYLLTPATICLAVPLYEQMKTLKNNMPAIFLGIFSGVLSSLVSIFLLCILFGFDHAAYVTLLPKSITTPIGMGISSELGGYVPITVASIIFTGIIGNIAGEYILKALRITNPIAKGLAIGTAAHGMGTARAMEMGPVEGAMSSLSICVAGIMTVAGASLFSYFW</sequence>
<comment type="subcellular location">
    <subcellularLocation>
        <location evidence="1">Membrane</location>
        <topology evidence="1">Multi-pass membrane protein</topology>
    </subcellularLocation>
</comment>
<feature type="transmembrane region" description="Helical" evidence="5">
    <location>
        <begin position="206"/>
        <end position="229"/>
    </location>
</feature>
<dbReference type="Proteomes" id="UP000757890">
    <property type="component" value="Unassembled WGS sequence"/>
</dbReference>
<dbReference type="GO" id="GO:0016020">
    <property type="term" value="C:membrane"/>
    <property type="evidence" value="ECO:0007669"/>
    <property type="project" value="UniProtKB-SubCell"/>
</dbReference>
<dbReference type="PANTHER" id="PTHR30249:SF0">
    <property type="entry name" value="PLASTIDAL GLYCOLATE_GLYCERATE TRANSLOCATOR 1, CHLOROPLASTIC"/>
    <property type="match status" value="1"/>
</dbReference>
<name>A0A930B9M8_9FIRM</name>
<keyword evidence="2 5" id="KW-0812">Transmembrane</keyword>
<feature type="transmembrane region" description="Helical" evidence="5">
    <location>
        <begin position="94"/>
        <end position="119"/>
    </location>
</feature>
<accession>A0A930B9M8</accession>
<feature type="transmembrane region" description="Helical" evidence="5">
    <location>
        <begin position="65"/>
        <end position="82"/>
    </location>
</feature>
<feature type="transmembrane region" description="Helical" evidence="5">
    <location>
        <begin position="147"/>
        <end position="170"/>
    </location>
</feature>
<dbReference type="EMBL" id="JABZMK010000006">
    <property type="protein sequence ID" value="MBF1128935.1"/>
    <property type="molecule type" value="Genomic_DNA"/>
</dbReference>
<evidence type="ECO:0000256" key="3">
    <source>
        <dbReference type="ARBA" id="ARBA00022989"/>
    </source>
</evidence>
<evidence type="ECO:0000256" key="5">
    <source>
        <dbReference type="SAM" id="Phobius"/>
    </source>
</evidence>
<dbReference type="RefSeq" id="WP_276638895.1">
    <property type="nucleotide sequence ID" value="NZ_DAWCXG010000152.1"/>
</dbReference>
<dbReference type="Pfam" id="PF04172">
    <property type="entry name" value="LrgB"/>
    <property type="match status" value="1"/>
</dbReference>
<evidence type="ECO:0000313" key="6">
    <source>
        <dbReference type="EMBL" id="MBF1128935.1"/>
    </source>
</evidence>
<comment type="caution">
    <text evidence="6">The sequence shown here is derived from an EMBL/GenBank/DDBJ whole genome shotgun (WGS) entry which is preliminary data.</text>
</comment>
<keyword evidence="3 5" id="KW-1133">Transmembrane helix</keyword>
<evidence type="ECO:0000313" key="7">
    <source>
        <dbReference type="Proteomes" id="UP000757890"/>
    </source>
</evidence>
<dbReference type="InterPro" id="IPR007300">
    <property type="entry name" value="CidB/LrgB"/>
</dbReference>
<dbReference type="PANTHER" id="PTHR30249">
    <property type="entry name" value="PUTATIVE SEROTONIN TRANSPORTER"/>
    <property type="match status" value="1"/>
</dbReference>
<organism evidence="6 7">
    <name type="scientific">Dialister invisus</name>
    <dbReference type="NCBI Taxonomy" id="218538"/>
    <lineage>
        <taxon>Bacteria</taxon>
        <taxon>Bacillati</taxon>
        <taxon>Bacillota</taxon>
        <taxon>Negativicutes</taxon>
        <taxon>Veillonellales</taxon>
        <taxon>Veillonellaceae</taxon>
        <taxon>Dialister</taxon>
    </lineage>
</organism>
<protein>
    <submittedName>
        <fullName evidence="6">LrgB family protein</fullName>
    </submittedName>
</protein>
<evidence type="ECO:0000256" key="1">
    <source>
        <dbReference type="ARBA" id="ARBA00004141"/>
    </source>
</evidence>
<feature type="transmembrane region" description="Helical" evidence="5">
    <location>
        <begin position="7"/>
        <end position="26"/>
    </location>
</feature>
<feature type="transmembrane region" description="Helical" evidence="5">
    <location>
        <begin position="33"/>
        <end position="53"/>
    </location>
</feature>
<dbReference type="AlphaFoldDB" id="A0A930B9M8"/>
<evidence type="ECO:0000256" key="2">
    <source>
        <dbReference type="ARBA" id="ARBA00022692"/>
    </source>
</evidence>
<reference evidence="6" key="1">
    <citation type="submission" date="2020-04" db="EMBL/GenBank/DDBJ databases">
        <title>Deep metagenomics examines the oral microbiome during advanced dental caries in children, revealing novel taxa and co-occurrences with host molecules.</title>
        <authorList>
            <person name="Baker J.L."/>
            <person name="Morton J.T."/>
            <person name="Dinis M."/>
            <person name="Alvarez R."/>
            <person name="Tran N.C."/>
            <person name="Knight R."/>
            <person name="Edlund A."/>
        </authorList>
    </citation>
    <scope>NUCLEOTIDE SEQUENCE</scope>
    <source>
        <strain evidence="6">JCVI_32_bin.14</strain>
    </source>
</reference>
<evidence type="ECO:0000256" key="4">
    <source>
        <dbReference type="ARBA" id="ARBA00023136"/>
    </source>
</evidence>